<evidence type="ECO:0000313" key="2">
    <source>
        <dbReference type="Proteomes" id="UP000554837"/>
    </source>
</evidence>
<dbReference type="RefSeq" id="WP_138855495.1">
    <property type="nucleotide sequence ID" value="NZ_CP040709.1"/>
</dbReference>
<dbReference type="AlphaFoldDB" id="A0A840S5U0"/>
<proteinExistence type="predicted"/>
<organism evidence="1 2">
    <name type="scientific">Inhella inkyongensis</name>
    <dbReference type="NCBI Taxonomy" id="392593"/>
    <lineage>
        <taxon>Bacteria</taxon>
        <taxon>Pseudomonadati</taxon>
        <taxon>Pseudomonadota</taxon>
        <taxon>Betaproteobacteria</taxon>
        <taxon>Burkholderiales</taxon>
        <taxon>Sphaerotilaceae</taxon>
        <taxon>Inhella</taxon>
    </lineage>
</organism>
<name>A0A840S5U0_9BURK</name>
<sequence>MPHQDLERTAKSIADLDALVSGLLASVPARKPGQRQLLADCAAADRSLQVLRMAISMNRPMHEMTQAAHELLGALRLANAHIATARADLATRQAVQLCVCLALQVGAQFTVAAPA</sequence>
<protein>
    <submittedName>
        <fullName evidence="1">Uncharacterized protein</fullName>
    </submittedName>
</protein>
<dbReference type="Proteomes" id="UP000554837">
    <property type="component" value="Unassembled WGS sequence"/>
</dbReference>
<keyword evidence="2" id="KW-1185">Reference proteome</keyword>
<evidence type="ECO:0000313" key="1">
    <source>
        <dbReference type="EMBL" id="MBB5204868.1"/>
    </source>
</evidence>
<reference evidence="1 2" key="1">
    <citation type="submission" date="2020-08" db="EMBL/GenBank/DDBJ databases">
        <title>Genomic Encyclopedia of Type Strains, Phase IV (KMG-IV): sequencing the most valuable type-strain genomes for metagenomic binning, comparative biology and taxonomic classification.</title>
        <authorList>
            <person name="Goeker M."/>
        </authorList>
    </citation>
    <scope>NUCLEOTIDE SEQUENCE [LARGE SCALE GENOMIC DNA]</scope>
    <source>
        <strain evidence="1 2">DSM 23958</strain>
    </source>
</reference>
<dbReference type="EMBL" id="JACHHO010000002">
    <property type="protein sequence ID" value="MBB5204868.1"/>
    <property type="molecule type" value="Genomic_DNA"/>
</dbReference>
<gene>
    <name evidence="1" type="ORF">HNQ51_002182</name>
</gene>
<accession>A0A840S5U0</accession>
<comment type="caution">
    <text evidence="1">The sequence shown here is derived from an EMBL/GenBank/DDBJ whole genome shotgun (WGS) entry which is preliminary data.</text>
</comment>